<dbReference type="Proteomes" id="UP001596237">
    <property type="component" value="Unassembled WGS sequence"/>
</dbReference>
<evidence type="ECO:0000313" key="7">
    <source>
        <dbReference type="EMBL" id="MFC6389740.1"/>
    </source>
</evidence>
<evidence type="ECO:0000259" key="6">
    <source>
        <dbReference type="PROSITE" id="PS51007"/>
    </source>
</evidence>
<keyword evidence="3 4" id="KW-0408">Iron</keyword>
<keyword evidence="2 4" id="KW-0479">Metal-binding</keyword>
<keyword evidence="1 4" id="KW-0349">Heme</keyword>
<organism evidence="7 8">
    <name type="scientific">Methylorubrum zatmanii</name>
    <dbReference type="NCBI Taxonomy" id="29429"/>
    <lineage>
        <taxon>Bacteria</taxon>
        <taxon>Pseudomonadati</taxon>
        <taxon>Pseudomonadota</taxon>
        <taxon>Alphaproteobacteria</taxon>
        <taxon>Hyphomicrobiales</taxon>
        <taxon>Methylobacteriaceae</taxon>
        <taxon>Methylorubrum</taxon>
    </lineage>
</organism>
<proteinExistence type="predicted"/>
<evidence type="ECO:0000313" key="8">
    <source>
        <dbReference type="Proteomes" id="UP001596237"/>
    </source>
</evidence>
<evidence type="ECO:0000256" key="4">
    <source>
        <dbReference type="PROSITE-ProRule" id="PRU00433"/>
    </source>
</evidence>
<accession>A0ABW1WRC7</accession>
<comment type="caution">
    <text evidence="7">The sequence shown here is derived from an EMBL/GenBank/DDBJ whole genome shotgun (WGS) entry which is preliminary data.</text>
</comment>
<gene>
    <name evidence="7" type="ORF">ACFQDP_10380</name>
</gene>
<dbReference type="InterPro" id="IPR009056">
    <property type="entry name" value="Cyt_c-like_dom"/>
</dbReference>
<reference evidence="8" key="1">
    <citation type="journal article" date="2019" name="Int. J. Syst. Evol. Microbiol.">
        <title>The Global Catalogue of Microorganisms (GCM) 10K type strain sequencing project: providing services to taxonomists for standard genome sequencing and annotation.</title>
        <authorList>
            <consortium name="The Broad Institute Genomics Platform"/>
            <consortium name="The Broad Institute Genome Sequencing Center for Infectious Disease"/>
            <person name="Wu L."/>
            <person name="Ma J."/>
        </authorList>
    </citation>
    <scope>NUCLEOTIDE SEQUENCE [LARGE SCALE GENOMIC DNA]</scope>
    <source>
        <strain evidence="8">CCUG 36916</strain>
    </source>
</reference>
<dbReference type="RefSeq" id="WP_192282990.1">
    <property type="nucleotide sequence ID" value="NZ_JBHSTT010000033.1"/>
</dbReference>
<dbReference type="PANTHER" id="PTHR30600">
    <property type="entry name" value="CYTOCHROME C PEROXIDASE-RELATED"/>
    <property type="match status" value="1"/>
</dbReference>
<dbReference type="InterPro" id="IPR051395">
    <property type="entry name" value="Cytochrome_c_Peroxidase/MauG"/>
</dbReference>
<dbReference type="SUPFAM" id="SSF46626">
    <property type="entry name" value="Cytochrome c"/>
    <property type="match status" value="1"/>
</dbReference>
<feature type="region of interest" description="Disordered" evidence="5">
    <location>
        <begin position="277"/>
        <end position="296"/>
    </location>
</feature>
<evidence type="ECO:0000256" key="5">
    <source>
        <dbReference type="SAM" id="MobiDB-lite"/>
    </source>
</evidence>
<feature type="domain" description="Cytochrome c" evidence="6">
    <location>
        <begin position="444"/>
        <end position="647"/>
    </location>
</feature>
<protein>
    <submittedName>
        <fullName evidence="7">Cytochrome C oxidase Cbb3</fullName>
    </submittedName>
</protein>
<evidence type="ECO:0000256" key="1">
    <source>
        <dbReference type="ARBA" id="ARBA00022617"/>
    </source>
</evidence>
<name>A0ABW1WRC7_9HYPH</name>
<sequence>MGWPLRVFIASAAFVGVAVAVGSLARFSYAPMPDDGGLLNPGRSAMETAYDVLGRRVLRDEAERLNQTPEGRAALAPDRGAVAIDAALVKRGREAFYRETFGNEVFLSDVMGMLDGGLTPYEVARALLLLKGEGTPNLRVRMARDVTVGDRTWKKGELVPTGLDVPRGSPFILGIRTFYDRGRLRMGITCALCHAAVDPASGKVVEGAPNTDLNAGLLMALASNASAYFMHGSADPAAHPGDPSRSVTTEDGMKTALPDRAAFEAAAKVEVASWPAGSFDSSADRETNPTSIPSSFSAYGEPYSWSGRAGIGPFKGLSALNNNVHAANSDTTQQTRAAKTLFGLDPQVYLGTVLQGAAAEVLRYDPASGRRPTEVLEAADPTPGAPGLNSYAVLPSFPATNYMTDNGLLASVPGEPVNYANNAMSAFQNLLRPPEVPTDAGRAEQVKRGRAAFERAGCAGCHAGPALTNNRVIPIEEIGTQPSRAHATVRMEARLAPPEIFATDTPFPPPADARTVPIPLDGAALKQVQLAWGHAGTKGGYKVPNLVGLAWSAPYLHDSGVAVGLDADKQLGVPGTLDAGISPDPANSLRALIDRDLRGRVVAANAASGKARMARVTGEGHPYWADAQAGFSEGDQAALVAYLLSVDRLTMPVPVP</sequence>
<evidence type="ECO:0000256" key="2">
    <source>
        <dbReference type="ARBA" id="ARBA00022723"/>
    </source>
</evidence>
<dbReference type="InterPro" id="IPR036909">
    <property type="entry name" value="Cyt_c-like_dom_sf"/>
</dbReference>
<keyword evidence="8" id="KW-1185">Reference proteome</keyword>
<evidence type="ECO:0000256" key="3">
    <source>
        <dbReference type="ARBA" id="ARBA00023004"/>
    </source>
</evidence>
<dbReference type="EMBL" id="JBHSTT010000033">
    <property type="protein sequence ID" value="MFC6389740.1"/>
    <property type="molecule type" value="Genomic_DNA"/>
</dbReference>
<dbReference type="PROSITE" id="PS51007">
    <property type="entry name" value="CYTC"/>
    <property type="match status" value="1"/>
</dbReference>
<dbReference type="Gene3D" id="1.10.760.10">
    <property type="entry name" value="Cytochrome c-like domain"/>
    <property type="match status" value="1"/>
</dbReference>